<evidence type="ECO:0000259" key="3">
    <source>
        <dbReference type="Pfam" id="PF03065"/>
    </source>
</evidence>
<organism evidence="4 5">
    <name type="scientific">Candidatus Collierbacteria bacterium GW2011_GWB2_44_22</name>
    <dbReference type="NCBI Taxonomy" id="1618387"/>
    <lineage>
        <taxon>Bacteria</taxon>
        <taxon>Candidatus Collieribacteriota</taxon>
    </lineage>
</organism>
<dbReference type="Pfam" id="PF03065">
    <property type="entry name" value="Glyco_hydro_57"/>
    <property type="match status" value="1"/>
</dbReference>
<dbReference type="STRING" id="1618387.UW44_C0005G0003"/>
<evidence type="ECO:0000256" key="2">
    <source>
        <dbReference type="ARBA" id="ARBA00023277"/>
    </source>
</evidence>
<evidence type="ECO:0000313" key="5">
    <source>
        <dbReference type="Proteomes" id="UP000034006"/>
    </source>
</evidence>
<sequence length="444" mass="50318">MTRRGIENEQASNHELLEQLSTEPAPINLHLYQPPRLLTISHQGGIRTVFDITGVSGTSDGFNHQITRESYLPLVGKGILADKNVSWNLYGVTADWLEVNYPKLIDNLRHGIDAGAKLPVGDTYLHIILPFLSHDHKNMLIQICKQVYRQRWGADPESVWLPESAVDSDTLTSLAKNKFLGVHLREHQVQSSVGGNLFAIDSGQGRILAITGHNHLSGKIGFDKPWSDSFYDDWRRQSELLGYAPRISIDGETLGHWWKEGDGSFEFTKYLLRHLEGSQEEHKLDFTIKNIPSAQLVENTSWSCLDSGLGRWKGDRDCHCGLPNNEQQANQIRTSKKDLFDKLSLASTRIDQSLDTYLPGWRELYIHWFLDQRSSLATGNPISAEKLKDKGLEKLFLAAYVRDMGWTSCGWFFGDVDGFERQIPANSLRCIAEIMNWPDIIPNH</sequence>
<dbReference type="Proteomes" id="UP000034006">
    <property type="component" value="Unassembled WGS sequence"/>
</dbReference>
<evidence type="ECO:0000313" key="4">
    <source>
        <dbReference type="EMBL" id="KKT51961.1"/>
    </source>
</evidence>
<dbReference type="AlphaFoldDB" id="A0A0G1HXU0"/>
<dbReference type="InterPro" id="IPR011330">
    <property type="entry name" value="Glyco_hydro/deAcase_b/a-brl"/>
</dbReference>
<comment type="caution">
    <text evidence="4">The sequence shown here is derived from an EMBL/GenBank/DDBJ whole genome shotgun (WGS) entry which is preliminary data.</text>
</comment>
<dbReference type="SUPFAM" id="SSF88713">
    <property type="entry name" value="Glycoside hydrolase/deacetylase"/>
    <property type="match status" value="1"/>
</dbReference>
<keyword evidence="2" id="KW-0119">Carbohydrate metabolism</keyword>
<dbReference type="EMBL" id="LCIH01000005">
    <property type="protein sequence ID" value="KKT51961.1"/>
    <property type="molecule type" value="Genomic_DNA"/>
</dbReference>
<dbReference type="InterPro" id="IPR052046">
    <property type="entry name" value="GH57_Enzymes"/>
</dbReference>
<protein>
    <submittedName>
        <fullName evidence="4">Glycoside hydrolase family 57</fullName>
    </submittedName>
</protein>
<dbReference type="PANTHER" id="PTHR36306">
    <property type="entry name" value="ALPHA-AMYLASE-RELATED-RELATED"/>
    <property type="match status" value="1"/>
</dbReference>
<name>A0A0G1HXU0_9BACT</name>
<dbReference type="GO" id="GO:0016787">
    <property type="term" value="F:hydrolase activity"/>
    <property type="evidence" value="ECO:0007669"/>
    <property type="project" value="UniProtKB-KW"/>
</dbReference>
<reference evidence="4 5" key="1">
    <citation type="journal article" date="2015" name="Nature">
        <title>rRNA introns, odd ribosomes, and small enigmatic genomes across a large radiation of phyla.</title>
        <authorList>
            <person name="Brown C.T."/>
            <person name="Hug L.A."/>
            <person name="Thomas B.C."/>
            <person name="Sharon I."/>
            <person name="Castelle C.J."/>
            <person name="Singh A."/>
            <person name="Wilkins M.J."/>
            <person name="Williams K.H."/>
            <person name="Banfield J.F."/>
        </authorList>
    </citation>
    <scope>NUCLEOTIDE SEQUENCE [LARGE SCALE GENOMIC DNA]</scope>
</reference>
<proteinExistence type="inferred from homology"/>
<keyword evidence="4" id="KW-0378">Hydrolase</keyword>
<dbReference type="PANTHER" id="PTHR36306:SF1">
    <property type="entry name" value="ALPHA-AMYLASE-RELATED"/>
    <property type="match status" value="1"/>
</dbReference>
<gene>
    <name evidence="4" type="ORF">UW44_C0005G0003</name>
</gene>
<feature type="domain" description="Glycoside hydrolase family 57 N-terminal" evidence="3">
    <location>
        <begin position="84"/>
        <end position="276"/>
    </location>
</feature>
<evidence type="ECO:0000256" key="1">
    <source>
        <dbReference type="ARBA" id="ARBA00006821"/>
    </source>
</evidence>
<dbReference type="InterPro" id="IPR004300">
    <property type="entry name" value="Glyco_hydro_57_N"/>
</dbReference>
<dbReference type="GO" id="GO:0005975">
    <property type="term" value="P:carbohydrate metabolic process"/>
    <property type="evidence" value="ECO:0007669"/>
    <property type="project" value="InterPro"/>
</dbReference>
<dbReference type="Gene3D" id="3.20.110.20">
    <property type="match status" value="1"/>
</dbReference>
<comment type="similarity">
    <text evidence="1">Belongs to the glycosyl hydrolase 57 family.</text>
</comment>
<accession>A0A0G1HXU0</accession>